<gene>
    <name evidence="2" type="ORF">ACIO7M_12475</name>
</gene>
<feature type="compositionally biased region" description="Low complexity" evidence="1">
    <location>
        <begin position="120"/>
        <end position="137"/>
    </location>
</feature>
<organism evidence="2 3">
    <name type="scientific">Streptomyces toxytricini</name>
    <name type="common">Actinomyces toxytricini</name>
    <dbReference type="NCBI Taxonomy" id="67369"/>
    <lineage>
        <taxon>Bacteria</taxon>
        <taxon>Bacillati</taxon>
        <taxon>Actinomycetota</taxon>
        <taxon>Actinomycetes</taxon>
        <taxon>Kitasatosporales</taxon>
        <taxon>Streptomycetaceae</taxon>
        <taxon>Streptomyces</taxon>
    </lineage>
</organism>
<proteinExistence type="predicted"/>
<accession>A0ABW8EF98</accession>
<sequence length="146" mass="15623">MDAPEAGMVWEPGEEAREAKLVGFRSYRRATCRPAPRPVGEDQMAPIGQYTATLRRTGAENALGKDEDTAATRGAQLAATGQDWNCPWPLEWQRHHRVLAGLADADGHLPDIAPAFSWAATTSAGGSSRRSSRPPARVSCPSGRSG</sequence>
<name>A0ABW8EF98_STRT5</name>
<dbReference type="EMBL" id="JBIUYY010000004">
    <property type="protein sequence ID" value="MFJ2821918.1"/>
    <property type="molecule type" value="Genomic_DNA"/>
</dbReference>
<evidence type="ECO:0000313" key="3">
    <source>
        <dbReference type="Proteomes" id="UP001617351"/>
    </source>
</evidence>
<dbReference type="RefSeq" id="WP_402380166.1">
    <property type="nucleotide sequence ID" value="NZ_JBIUYY010000004.1"/>
</dbReference>
<dbReference type="Proteomes" id="UP001617351">
    <property type="component" value="Unassembled WGS sequence"/>
</dbReference>
<evidence type="ECO:0000313" key="2">
    <source>
        <dbReference type="EMBL" id="MFJ2821918.1"/>
    </source>
</evidence>
<keyword evidence="3" id="KW-1185">Reference proteome</keyword>
<protein>
    <submittedName>
        <fullName evidence="2">Uncharacterized protein</fullName>
    </submittedName>
</protein>
<feature type="region of interest" description="Disordered" evidence="1">
    <location>
        <begin position="120"/>
        <end position="146"/>
    </location>
</feature>
<comment type="caution">
    <text evidence="2">The sequence shown here is derived from an EMBL/GenBank/DDBJ whole genome shotgun (WGS) entry which is preliminary data.</text>
</comment>
<reference evidence="2 3" key="1">
    <citation type="submission" date="2024-10" db="EMBL/GenBank/DDBJ databases">
        <title>The Natural Products Discovery Center: Release of the First 8490 Sequenced Strains for Exploring Actinobacteria Biosynthetic Diversity.</title>
        <authorList>
            <person name="Kalkreuter E."/>
            <person name="Kautsar S.A."/>
            <person name="Yang D."/>
            <person name="Bader C.D."/>
            <person name="Teijaro C.N."/>
            <person name="Fluegel L."/>
            <person name="Davis C.M."/>
            <person name="Simpson J.R."/>
            <person name="Lauterbach L."/>
            <person name="Steele A.D."/>
            <person name="Gui C."/>
            <person name="Meng S."/>
            <person name="Li G."/>
            <person name="Viehrig K."/>
            <person name="Ye F."/>
            <person name="Su P."/>
            <person name="Kiefer A.F."/>
            <person name="Nichols A."/>
            <person name="Cepeda A.J."/>
            <person name="Yan W."/>
            <person name="Fan B."/>
            <person name="Jiang Y."/>
            <person name="Adhikari A."/>
            <person name="Zheng C.-J."/>
            <person name="Schuster L."/>
            <person name="Cowan T.M."/>
            <person name="Smanski M.J."/>
            <person name="Chevrette M.G."/>
            <person name="De Carvalho L.P.S."/>
            <person name="Shen B."/>
        </authorList>
    </citation>
    <scope>NUCLEOTIDE SEQUENCE [LARGE SCALE GENOMIC DNA]</scope>
    <source>
        <strain evidence="2 3">NPDC087220</strain>
    </source>
</reference>
<evidence type="ECO:0000256" key="1">
    <source>
        <dbReference type="SAM" id="MobiDB-lite"/>
    </source>
</evidence>